<dbReference type="STRING" id="200324.A0A2N5V503"/>
<dbReference type="OrthoDB" id="2506309at2759"/>
<comment type="caution">
    <text evidence="2">The sequence shown here is derived from an EMBL/GenBank/DDBJ whole genome shotgun (WGS) entry which is preliminary data.</text>
</comment>
<name>A0A2N5V503_9BASI</name>
<proteinExistence type="predicted"/>
<reference evidence="2 3" key="1">
    <citation type="submission" date="2017-11" db="EMBL/GenBank/DDBJ databases">
        <title>De novo assembly and phasing of dikaryotic genomes from two isolates of Puccinia coronata f. sp. avenae, the causal agent of oat crown rust.</title>
        <authorList>
            <person name="Miller M.E."/>
            <person name="Zhang Y."/>
            <person name="Omidvar V."/>
            <person name="Sperschneider J."/>
            <person name="Schwessinger B."/>
            <person name="Raley C."/>
            <person name="Palmer J.M."/>
            <person name="Garnica D."/>
            <person name="Upadhyaya N."/>
            <person name="Rathjen J."/>
            <person name="Taylor J.M."/>
            <person name="Park R.F."/>
            <person name="Dodds P.N."/>
            <person name="Hirsch C.D."/>
            <person name="Kianian S.F."/>
            <person name="Figueroa M."/>
        </authorList>
    </citation>
    <scope>NUCLEOTIDE SEQUENCE [LARGE SCALE GENOMIC DNA]</scope>
    <source>
        <strain evidence="2">12NC29</strain>
    </source>
</reference>
<protein>
    <recommendedName>
        <fullName evidence="4">HAT C-terminal dimerisation domain-containing protein</fullName>
    </recommendedName>
</protein>
<evidence type="ECO:0000313" key="2">
    <source>
        <dbReference type="EMBL" id="PLW45078.1"/>
    </source>
</evidence>
<accession>A0A2N5V503</accession>
<gene>
    <name evidence="2" type="ORF">PCANC_09539</name>
</gene>
<dbReference type="Proteomes" id="UP000235388">
    <property type="component" value="Unassembled WGS sequence"/>
</dbReference>
<evidence type="ECO:0000313" key="3">
    <source>
        <dbReference type="Proteomes" id="UP000235388"/>
    </source>
</evidence>
<evidence type="ECO:0000256" key="1">
    <source>
        <dbReference type="SAM" id="MobiDB-lite"/>
    </source>
</evidence>
<dbReference type="PANTHER" id="PTHR47501">
    <property type="entry name" value="TRANSPOSASE-RELATED"/>
    <property type="match status" value="1"/>
</dbReference>
<dbReference type="SUPFAM" id="SSF53098">
    <property type="entry name" value="Ribonuclease H-like"/>
    <property type="match status" value="1"/>
</dbReference>
<sequence>MKEQAAKAKKKEGNSLAQFVQAALFDNRALNQVLVMWLIRSAQPWMRIDDVILGILFNYARRGVKLYSRAWSASEAHRLYVNLQDQIRNTIQSIKSKVTVIHDVWTTKGNRQAFLGILFTYITNDWTFQVSHLSLKYISWTHKGKYFAIPFADMITQTTDSGSNNGTMTAAVDWIILEKTGTDLNLTSNHIQCFCHKVALILTAGLKSINLPTKGLTPEQHGTLGFVPCLVTIEEDNLEVTDPGTLAADAADEEPIPDAQLDNGSDKDFDAEDKDANTVPVEVTSSKTSEILKKVDLVIKQITSSAARQSEFNSWSKKNDYNGPLLIAGYGICWNIKWQSRDRAYQGRAIIKKIIENERDRQERDGGKNFFQEKEITCSDWDVVKQLNDILSEFYFITKKMEVDHSLASLMLCEYNHIINFCKKQQVSSSKPEFKTMLATMITKTNTYLNEALQCNAVLLATMLNPAYRVNGGLSNFYFKAVFPSTKKCTTTFQTLTQY</sequence>
<organism evidence="2 3">
    <name type="scientific">Puccinia coronata f. sp. avenae</name>
    <dbReference type="NCBI Taxonomy" id="200324"/>
    <lineage>
        <taxon>Eukaryota</taxon>
        <taxon>Fungi</taxon>
        <taxon>Dikarya</taxon>
        <taxon>Basidiomycota</taxon>
        <taxon>Pucciniomycotina</taxon>
        <taxon>Pucciniomycetes</taxon>
        <taxon>Pucciniales</taxon>
        <taxon>Pucciniaceae</taxon>
        <taxon>Puccinia</taxon>
    </lineage>
</organism>
<dbReference type="EMBL" id="PGCJ01000131">
    <property type="protein sequence ID" value="PLW45078.1"/>
    <property type="molecule type" value="Genomic_DNA"/>
</dbReference>
<dbReference type="PANTHER" id="PTHR47501:SF5">
    <property type="entry name" value="HAT C-TERMINAL DIMERISATION DOMAIN-CONTAINING PROTEIN"/>
    <property type="match status" value="1"/>
</dbReference>
<evidence type="ECO:0008006" key="4">
    <source>
        <dbReference type="Google" id="ProtNLM"/>
    </source>
</evidence>
<dbReference type="InterPro" id="IPR012337">
    <property type="entry name" value="RNaseH-like_sf"/>
</dbReference>
<keyword evidence="3" id="KW-1185">Reference proteome</keyword>
<feature type="region of interest" description="Disordered" evidence="1">
    <location>
        <begin position="249"/>
        <end position="272"/>
    </location>
</feature>
<dbReference type="AlphaFoldDB" id="A0A2N5V503"/>